<dbReference type="PANTHER" id="PTHR24221:SF654">
    <property type="entry name" value="ATP-BINDING CASSETTE SUB-FAMILY B MEMBER 6"/>
    <property type="match status" value="1"/>
</dbReference>
<feature type="transmembrane region" description="Helical" evidence="10">
    <location>
        <begin position="411"/>
        <end position="440"/>
    </location>
</feature>
<dbReference type="Gene3D" id="1.20.1560.10">
    <property type="entry name" value="ABC transporter type 1, transmembrane domain"/>
    <property type="match status" value="1"/>
</dbReference>
<dbReference type="EMBL" id="CAJB01000212">
    <property type="protein sequence ID" value="CCH78428.1"/>
    <property type="molecule type" value="Genomic_DNA"/>
</dbReference>
<sequence length="968" mass="101386">MTDLDLVPDATAPDLLVLDGRSRLPLPPVGCYWQVLSGAVHVRLRDTGDRATAALLTVTAGSVMGGQQEGCAHPLVASGLPGTRLLQLAWDAEHPESSAAGPVEEHASVGTLAPLIDEWISALSGRVPGGPAETGTAVVTSRLDPGTDVEMAAGARRRPRSDGWVLPDRGEIQVEDGRTAAAGRLVAVGAGQVITALAPSRVRHLTSAEALAVTDRTALGEALSVLLDTVAEAAGRHLAAARQPPAVGDGGMGRAVHRMAELFERRPAPVPARFGLMACLDRMGVSLTHPELLVARDEGDPQATLGELVRAGARARLVTLESGWHRGDVDGLLCWLRPDGAEAGPITPVVVTRGWRGYRVDSPVMNRAWPLRRVADRLLETGVQIMPTLDDDRTRLRDLLRHGVGQGGRDLLTLAGTAVVAGLLAMGTPLVTGVVFGRILPNNERVLLLQATSALVVAAIVTGVLTRVQSLAVERVGQRLVDRCQSSLLDRLLRLPVDFFRDHTPGATATRLLDLQSVRAAVTSVVTGPVLGLGIAGFGIGLMIAVAPELALAAALVLGLSAVAGAVFAVRQARAAMAVARLDRQETDQLVGVLTGMPKIRAAGAQDRVLVRRLEAQTRRASDQLDVEAATTATTVVAAVVPVVLTAIVWFLIGVTGAGQPGNSVSPGVYLGFAAALASVSAVVFGLVGNVRSLVEVAPALAALRPVLAAATEDRHQGGDPGVLQGSIELSGVSFAYPGGPPVLEDVSLRVEPGEMLAVVGPSGSGKSTLLRLLLGFDDPDSGKVFYDDRDLSGLDLRRVRHQLGVVLQQDRLFGGTVGRCILGSSALGIEDAWRAAEQAGVADDIAALPMGMHTLVDARGSTISGGQRQRLVIARALVRTPRILLLDEATSALDNPTQAAVTASLEDLAITRIVIAHRLSTIRRAHRIVVLDRGRVAETGSFEDLLRRDGVFARIARRQLSQEGDGT</sequence>
<dbReference type="PROSITE" id="PS00211">
    <property type="entry name" value="ABC_TRANSPORTER_1"/>
    <property type="match status" value="1"/>
</dbReference>
<evidence type="ECO:0000259" key="11">
    <source>
        <dbReference type="PROSITE" id="PS50893"/>
    </source>
</evidence>
<dbReference type="InterPro" id="IPR027417">
    <property type="entry name" value="P-loop_NTPase"/>
</dbReference>
<dbReference type="RefSeq" id="WP_048550756.1">
    <property type="nucleotide sequence ID" value="NZ_HF570958.1"/>
</dbReference>
<dbReference type="OrthoDB" id="9787557at2"/>
<evidence type="ECO:0000256" key="6">
    <source>
        <dbReference type="ARBA" id="ARBA00022840"/>
    </source>
</evidence>
<dbReference type="GO" id="GO:0005524">
    <property type="term" value="F:ATP binding"/>
    <property type="evidence" value="ECO:0007669"/>
    <property type="project" value="UniProtKB-KW"/>
</dbReference>
<evidence type="ECO:0000256" key="1">
    <source>
        <dbReference type="ARBA" id="ARBA00004651"/>
    </source>
</evidence>
<evidence type="ECO:0000259" key="12">
    <source>
        <dbReference type="PROSITE" id="PS50929"/>
    </source>
</evidence>
<dbReference type="GO" id="GO:0016887">
    <property type="term" value="F:ATP hydrolysis activity"/>
    <property type="evidence" value="ECO:0007669"/>
    <property type="project" value="InterPro"/>
</dbReference>
<evidence type="ECO:0000313" key="14">
    <source>
        <dbReference type="Proteomes" id="UP000035721"/>
    </source>
</evidence>
<dbReference type="SUPFAM" id="SSF52540">
    <property type="entry name" value="P-loop containing nucleoside triphosphate hydrolases"/>
    <property type="match status" value="1"/>
</dbReference>
<dbReference type="InterPro" id="IPR039421">
    <property type="entry name" value="Type_1_exporter"/>
</dbReference>
<feature type="transmembrane region" description="Helical" evidence="10">
    <location>
        <begin position="629"/>
        <end position="653"/>
    </location>
</feature>
<keyword evidence="8 10" id="KW-0472">Membrane</keyword>
<dbReference type="InterPro" id="IPR003439">
    <property type="entry name" value="ABC_transporter-like_ATP-bd"/>
</dbReference>
<evidence type="ECO:0000256" key="3">
    <source>
        <dbReference type="ARBA" id="ARBA00022475"/>
    </source>
</evidence>
<name>A0A077LWX3_9MICO</name>
<protein>
    <submittedName>
        <fullName evidence="13">Putative ABC-type bacteriocin/lantibiotic exporter</fullName>
    </submittedName>
</protein>
<dbReference type="FunFam" id="3.40.50.300:FF:000299">
    <property type="entry name" value="ABC transporter ATP-binding protein/permease"/>
    <property type="match status" value="1"/>
</dbReference>
<dbReference type="GO" id="GO:0005886">
    <property type="term" value="C:plasma membrane"/>
    <property type="evidence" value="ECO:0007669"/>
    <property type="project" value="UniProtKB-SubCell"/>
</dbReference>
<accession>A0A077LWX3</accession>
<dbReference type="InterPro" id="IPR036640">
    <property type="entry name" value="ABC1_TM_sf"/>
</dbReference>
<evidence type="ECO:0000256" key="9">
    <source>
        <dbReference type="ARBA" id="ARBA00061644"/>
    </source>
</evidence>
<comment type="similarity">
    <text evidence="9">Belongs to the ABC transporter superfamily. Lipid exporter (TC 3.A.1.106) family.</text>
</comment>
<evidence type="ECO:0000256" key="4">
    <source>
        <dbReference type="ARBA" id="ARBA00022692"/>
    </source>
</evidence>
<dbReference type="PROSITE" id="PS50929">
    <property type="entry name" value="ABC_TM1F"/>
    <property type="match status" value="1"/>
</dbReference>
<organism evidence="13 14">
    <name type="scientific">Nostocoides japonicum T1-X7</name>
    <dbReference type="NCBI Taxonomy" id="1194083"/>
    <lineage>
        <taxon>Bacteria</taxon>
        <taxon>Bacillati</taxon>
        <taxon>Actinomycetota</taxon>
        <taxon>Actinomycetes</taxon>
        <taxon>Micrococcales</taxon>
        <taxon>Intrasporangiaceae</taxon>
        <taxon>Nostocoides</taxon>
    </lineage>
</organism>
<dbReference type="InterPro" id="IPR011527">
    <property type="entry name" value="ABC1_TM_dom"/>
</dbReference>
<dbReference type="InterPro" id="IPR017871">
    <property type="entry name" value="ABC_transporter-like_CS"/>
</dbReference>
<keyword evidence="2" id="KW-0813">Transport</keyword>
<dbReference type="GO" id="GO:0034040">
    <property type="term" value="F:ATPase-coupled lipid transmembrane transporter activity"/>
    <property type="evidence" value="ECO:0007669"/>
    <property type="project" value="TreeGrafter"/>
</dbReference>
<keyword evidence="3" id="KW-1003">Cell membrane</keyword>
<evidence type="ECO:0000256" key="2">
    <source>
        <dbReference type="ARBA" id="ARBA00022448"/>
    </source>
</evidence>
<proteinExistence type="inferred from homology"/>
<dbReference type="PANTHER" id="PTHR24221">
    <property type="entry name" value="ATP-BINDING CASSETTE SUB-FAMILY B"/>
    <property type="match status" value="1"/>
</dbReference>
<dbReference type="GO" id="GO:0140359">
    <property type="term" value="F:ABC-type transporter activity"/>
    <property type="evidence" value="ECO:0007669"/>
    <property type="project" value="InterPro"/>
</dbReference>
<dbReference type="Pfam" id="PF00664">
    <property type="entry name" value="ABC_membrane"/>
    <property type="match status" value="1"/>
</dbReference>
<feature type="domain" description="ABC transmembrane type-1" evidence="12">
    <location>
        <begin position="418"/>
        <end position="696"/>
    </location>
</feature>
<keyword evidence="6" id="KW-0067">ATP-binding</keyword>
<feature type="transmembrane region" description="Helical" evidence="10">
    <location>
        <begin position="520"/>
        <end position="544"/>
    </location>
</feature>
<dbReference type="InterPro" id="IPR003593">
    <property type="entry name" value="AAA+_ATPase"/>
</dbReference>
<feature type="transmembrane region" description="Helical" evidence="10">
    <location>
        <begin position="668"/>
        <end position="688"/>
    </location>
</feature>
<reference evidence="13 14" key="1">
    <citation type="journal article" date="2013" name="ISME J.">
        <title>A metabolic model for members of the genus Tetrasphaera involved in enhanced biological phosphorus removal.</title>
        <authorList>
            <person name="Kristiansen R."/>
            <person name="Nguyen H.T.T."/>
            <person name="Saunders A.M."/>
            <person name="Nielsen J.L."/>
            <person name="Wimmer R."/>
            <person name="Le V.Q."/>
            <person name="McIlroy S.J."/>
            <person name="Petrovski S."/>
            <person name="Seviour R.J."/>
            <person name="Calteau A."/>
            <person name="Nielsen K.L."/>
            <person name="Nielsen P.H."/>
        </authorList>
    </citation>
    <scope>NUCLEOTIDE SEQUENCE [LARGE SCALE GENOMIC DNA]</scope>
    <source>
        <strain evidence="13 14">T1-X7</strain>
    </source>
</reference>
<dbReference type="SUPFAM" id="SSF90123">
    <property type="entry name" value="ABC transporter transmembrane region"/>
    <property type="match status" value="1"/>
</dbReference>
<dbReference type="AlphaFoldDB" id="A0A077LWX3"/>
<dbReference type="PROSITE" id="PS50893">
    <property type="entry name" value="ABC_TRANSPORTER_2"/>
    <property type="match status" value="1"/>
</dbReference>
<gene>
    <name evidence="13" type="ORF">BN12_290003</name>
</gene>
<evidence type="ECO:0000256" key="10">
    <source>
        <dbReference type="SAM" id="Phobius"/>
    </source>
</evidence>
<comment type="caution">
    <text evidence="13">The sequence shown here is derived from an EMBL/GenBank/DDBJ whole genome shotgun (WGS) entry which is preliminary data.</text>
</comment>
<dbReference type="STRING" id="1194083.BN12_290003"/>
<keyword evidence="14" id="KW-1185">Reference proteome</keyword>
<dbReference type="Pfam" id="PF00005">
    <property type="entry name" value="ABC_tran"/>
    <property type="match status" value="1"/>
</dbReference>
<evidence type="ECO:0000256" key="8">
    <source>
        <dbReference type="ARBA" id="ARBA00023136"/>
    </source>
</evidence>
<dbReference type="Proteomes" id="UP000035721">
    <property type="component" value="Unassembled WGS sequence"/>
</dbReference>
<dbReference type="Gene3D" id="3.40.50.300">
    <property type="entry name" value="P-loop containing nucleotide triphosphate hydrolases"/>
    <property type="match status" value="1"/>
</dbReference>
<feature type="domain" description="ABC transporter" evidence="11">
    <location>
        <begin position="728"/>
        <end position="959"/>
    </location>
</feature>
<comment type="subcellular location">
    <subcellularLocation>
        <location evidence="1">Cell membrane</location>
        <topology evidence="1">Multi-pass membrane protein</topology>
    </subcellularLocation>
</comment>
<evidence type="ECO:0000256" key="7">
    <source>
        <dbReference type="ARBA" id="ARBA00022989"/>
    </source>
</evidence>
<keyword evidence="7 10" id="KW-1133">Transmembrane helix</keyword>
<keyword evidence="4 10" id="KW-0812">Transmembrane</keyword>
<keyword evidence="5" id="KW-0547">Nucleotide-binding</keyword>
<evidence type="ECO:0000256" key="5">
    <source>
        <dbReference type="ARBA" id="ARBA00022741"/>
    </source>
</evidence>
<dbReference type="SMART" id="SM00382">
    <property type="entry name" value="AAA"/>
    <property type="match status" value="1"/>
</dbReference>
<evidence type="ECO:0000313" key="13">
    <source>
        <dbReference type="EMBL" id="CCH78428.1"/>
    </source>
</evidence>
<feature type="transmembrane region" description="Helical" evidence="10">
    <location>
        <begin position="550"/>
        <end position="570"/>
    </location>
</feature>